<gene>
    <name evidence="4" type="ORF">RO03_00235</name>
</gene>
<protein>
    <submittedName>
        <fullName evidence="4">Iron(III) dicitrate-binding protein</fullName>
    </submittedName>
</protein>
<keyword evidence="1" id="KW-0175">Coiled coil</keyword>
<dbReference type="PROSITE" id="PS50983">
    <property type="entry name" value="FE_B12_PBP"/>
    <property type="match status" value="1"/>
</dbReference>
<dbReference type="OrthoDB" id="9787830at2"/>
<feature type="domain" description="Fe/B12 periplasmic-binding" evidence="3">
    <location>
        <begin position="42"/>
        <end position="318"/>
    </location>
</feature>
<dbReference type="PANTHER" id="PTHR30535:SF33">
    <property type="entry name" value="PERIPLASMIC BINDING PROTEIN"/>
    <property type="match status" value="1"/>
</dbReference>
<proteinExistence type="predicted"/>
<feature type="coiled-coil region" evidence="1">
    <location>
        <begin position="153"/>
        <end position="180"/>
    </location>
</feature>
<accession>A0A0M4RVX8</accession>
<dbReference type="PANTHER" id="PTHR30535">
    <property type="entry name" value="VITAMIN B12-BINDING PROTEIN"/>
    <property type="match status" value="1"/>
</dbReference>
<feature type="signal peptide" evidence="2">
    <location>
        <begin position="1"/>
        <end position="22"/>
    </location>
</feature>
<feature type="chain" id="PRO_5009787413" evidence="2">
    <location>
        <begin position="23"/>
        <end position="344"/>
    </location>
</feature>
<name>A0A0M4RVX8_FUSNC</name>
<evidence type="ECO:0000313" key="5">
    <source>
        <dbReference type="Proteomes" id="UP000054800"/>
    </source>
</evidence>
<dbReference type="CDD" id="cd01147">
    <property type="entry name" value="HemV-2"/>
    <property type="match status" value="1"/>
</dbReference>
<dbReference type="Pfam" id="PF01497">
    <property type="entry name" value="Peripla_BP_2"/>
    <property type="match status" value="1"/>
</dbReference>
<dbReference type="AlphaFoldDB" id="A0A0M4RVX8"/>
<dbReference type="Proteomes" id="UP000054800">
    <property type="component" value="Unassembled WGS sequence"/>
</dbReference>
<reference evidence="4 5" key="1">
    <citation type="submission" date="2015-10" db="EMBL/GenBank/DDBJ databases">
        <authorList>
            <person name="Gilbert D.G."/>
        </authorList>
    </citation>
    <scope>NUCLEOTIDE SEQUENCE [LARGE SCALE GENOMIC DNA]</scope>
    <source>
        <strain evidence="4 5">ChDC F311</strain>
    </source>
</reference>
<keyword evidence="2" id="KW-0732">Signal</keyword>
<comment type="caution">
    <text evidence="4">The sequence shown here is derived from an EMBL/GenBank/DDBJ whole genome shotgun (WGS) entry which is preliminary data.</text>
</comment>
<dbReference type="InterPro" id="IPR002491">
    <property type="entry name" value="ABC_transptr_periplasmic_BD"/>
</dbReference>
<dbReference type="EMBL" id="LMVH01000001">
    <property type="protein sequence ID" value="KUL98006.1"/>
    <property type="molecule type" value="Genomic_DNA"/>
</dbReference>
<organism evidence="4 5">
    <name type="scientific">Fusobacterium nucleatum subsp. nucleatum</name>
    <dbReference type="NCBI Taxonomy" id="76856"/>
    <lineage>
        <taxon>Bacteria</taxon>
        <taxon>Fusobacteriati</taxon>
        <taxon>Fusobacteriota</taxon>
        <taxon>Fusobacteriia</taxon>
        <taxon>Fusobacteriales</taxon>
        <taxon>Fusobacteriaceae</taxon>
        <taxon>Fusobacterium</taxon>
    </lineage>
</organism>
<sequence length="344" mass="39013">MKKSIKKFILFLFLFISSLGFAEIRFKDDVGREIVLEKPLTKVVVASRYNNELIRAIGSIKNVISVDDNTAQDRVYWKDFDPKNSIGKGQNNLNYEKIIELAPEALITPRNSSYEKDIEQLSKAGIKVIVVTGWDNAHMPEQIERLGKVFGNEKGAKKLIEFYNKNLNEVKKRVAKVKNKKTIYWEYGEPYTTAIPGTSNDGWVNMMRVAGGINIFDDPTIKGKTIDPEKILLEDPDLIMKTTSGAAYKNTGVYTAPSQEECKNIMNEMINRSGWKDLKAVKSKNVYITTGFCSGGLGKLIGVVYTAKWLYPEEMKDIDPDKVFEEWMTMQGVKVPKGHVYKLK</sequence>
<evidence type="ECO:0000256" key="2">
    <source>
        <dbReference type="SAM" id="SignalP"/>
    </source>
</evidence>
<evidence type="ECO:0000313" key="4">
    <source>
        <dbReference type="EMBL" id="KUL98006.1"/>
    </source>
</evidence>
<dbReference type="GeneID" id="79783309"/>
<dbReference type="SUPFAM" id="SSF53807">
    <property type="entry name" value="Helical backbone' metal receptor"/>
    <property type="match status" value="1"/>
</dbReference>
<dbReference type="InterPro" id="IPR050902">
    <property type="entry name" value="ABC_Transporter_SBP"/>
</dbReference>
<dbReference type="FunFam" id="3.40.50.1980:FF:000079">
    <property type="entry name" value="Iron(III) dicitrate-binding protein"/>
    <property type="match status" value="1"/>
</dbReference>
<dbReference type="PATRIC" id="fig|76856.3.peg.1976"/>
<evidence type="ECO:0000259" key="3">
    <source>
        <dbReference type="PROSITE" id="PS50983"/>
    </source>
</evidence>
<dbReference type="RefSeq" id="WP_029597741.1">
    <property type="nucleotide sequence ID" value="NZ_CP022122.1"/>
</dbReference>
<dbReference type="Gene3D" id="3.40.50.1980">
    <property type="entry name" value="Nitrogenase molybdenum iron protein domain"/>
    <property type="match status" value="2"/>
</dbReference>
<evidence type="ECO:0000256" key="1">
    <source>
        <dbReference type="SAM" id="Coils"/>
    </source>
</evidence>